<dbReference type="AlphaFoldDB" id="A0A2A4HS32"/>
<dbReference type="Proteomes" id="UP000218677">
    <property type="component" value="Unassembled WGS sequence"/>
</dbReference>
<keyword evidence="3" id="KW-1185">Reference proteome</keyword>
<evidence type="ECO:0000313" key="3">
    <source>
        <dbReference type="Proteomes" id="UP000218677"/>
    </source>
</evidence>
<proteinExistence type="predicted"/>
<evidence type="ECO:0000313" key="2">
    <source>
        <dbReference type="EMBL" id="PCF97600.1"/>
    </source>
</evidence>
<name>A0A2A4HS32_9GAMM</name>
<dbReference type="OrthoDB" id="7698234at2"/>
<dbReference type="EMBL" id="NWUX01000001">
    <property type="protein sequence ID" value="PCF97600.1"/>
    <property type="molecule type" value="Genomic_DNA"/>
</dbReference>
<dbReference type="Pfam" id="PF06772">
    <property type="entry name" value="LtrA"/>
    <property type="match status" value="1"/>
</dbReference>
<keyword evidence="1" id="KW-1133">Transmembrane helix</keyword>
<comment type="caution">
    <text evidence="2">The sequence shown here is derived from an EMBL/GenBank/DDBJ whole genome shotgun (WGS) entry which is preliminary data.</text>
</comment>
<sequence length="104" mass="11889">MLFDLVSVIAVASAAVGLHHAILDFRMTEGALKFSASFFAIWWAWMNFTWYASAYDNNSCPRWFDSWQAGCSARTSVCSFRHVCGDSPVSRLNTRQKWDWSQNP</sequence>
<keyword evidence="1" id="KW-0472">Membrane</keyword>
<protein>
    <submittedName>
        <fullName evidence="2">Uncharacterized protein</fullName>
    </submittedName>
</protein>
<dbReference type="InterPro" id="IPR010640">
    <property type="entry name" value="Low_temperature_requirement_A"/>
</dbReference>
<evidence type="ECO:0000256" key="1">
    <source>
        <dbReference type="SAM" id="Phobius"/>
    </source>
</evidence>
<keyword evidence="1" id="KW-0812">Transmembrane</keyword>
<reference evidence="3" key="1">
    <citation type="submission" date="2017-09" db="EMBL/GenBank/DDBJ databases">
        <authorList>
            <person name="Cho G.-S."/>
            <person name="Oguntoyinbo F.A."/>
            <person name="Cnockaert M."/>
            <person name="Kabisch J."/>
            <person name="Neve H."/>
            <person name="Bockelmann W."/>
            <person name="Wenning M."/>
            <person name="Franz C.M."/>
            <person name="Vandamme P."/>
        </authorList>
    </citation>
    <scope>NUCLEOTIDE SEQUENCE [LARGE SCALE GENOMIC DNA]</scope>
    <source>
        <strain evidence="3">MBT G8648</strain>
    </source>
</reference>
<gene>
    <name evidence="2" type="ORF">CPA45_02400</name>
</gene>
<feature type="transmembrane region" description="Helical" evidence="1">
    <location>
        <begin position="31"/>
        <end position="52"/>
    </location>
</feature>
<accession>A0A2A4HS32</accession>
<organism evidence="2 3">
    <name type="scientific">Vreelandella nigrificans</name>
    <dbReference type="NCBI Taxonomy" id="2042704"/>
    <lineage>
        <taxon>Bacteria</taxon>
        <taxon>Pseudomonadati</taxon>
        <taxon>Pseudomonadota</taxon>
        <taxon>Gammaproteobacteria</taxon>
        <taxon>Oceanospirillales</taxon>
        <taxon>Halomonadaceae</taxon>
        <taxon>Vreelandella</taxon>
    </lineage>
</organism>